<organism evidence="2">
    <name type="scientific">Brachypodium distachyon</name>
    <name type="common">Purple false brome</name>
    <name type="synonym">Trachynia distachya</name>
    <dbReference type="NCBI Taxonomy" id="15368"/>
    <lineage>
        <taxon>Eukaryota</taxon>
        <taxon>Viridiplantae</taxon>
        <taxon>Streptophyta</taxon>
        <taxon>Embryophyta</taxon>
        <taxon>Tracheophyta</taxon>
        <taxon>Spermatophyta</taxon>
        <taxon>Magnoliopsida</taxon>
        <taxon>Liliopsida</taxon>
        <taxon>Poales</taxon>
        <taxon>Poaceae</taxon>
        <taxon>BOP clade</taxon>
        <taxon>Pooideae</taxon>
        <taxon>Stipodae</taxon>
        <taxon>Brachypodieae</taxon>
        <taxon>Brachypodium</taxon>
    </lineage>
</organism>
<evidence type="ECO:0000313" key="2">
    <source>
        <dbReference type="EnsemblPlants" id="KQK03995"/>
    </source>
</evidence>
<dbReference type="KEGG" id="bdi:100844059"/>
<dbReference type="PANTHER" id="PTHR22761:SF7">
    <property type="entry name" value="SNF7 FAMILY PROTEIN"/>
    <property type="match status" value="1"/>
</dbReference>
<dbReference type="GO" id="GO:0009898">
    <property type="term" value="C:cytoplasmic side of plasma membrane"/>
    <property type="evidence" value="ECO:0000318"/>
    <property type="project" value="GO_Central"/>
</dbReference>
<dbReference type="Pfam" id="PF25880">
    <property type="entry name" value="WHD_CHMP7_1st"/>
    <property type="match status" value="1"/>
</dbReference>
<reference evidence="2" key="3">
    <citation type="submission" date="2018-08" db="UniProtKB">
        <authorList>
            <consortium name="EnsemblPlants"/>
        </authorList>
    </citation>
    <scope>IDENTIFICATION</scope>
    <source>
        <strain evidence="2">cv. Bd21</strain>
    </source>
</reference>
<dbReference type="GeneID" id="100844059"/>
<dbReference type="OMA" id="LQLQFMR"/>
<dbReference type="eggNOG" id="KOG2911">
    <property type="taxonomic scope" value="Eukaryota"/>
</dbReference>
<dbReference type="EnsemblPlants" id="KQK03995">
    <property type="protein sequence ID" value="KQK03995"/>
    <property type="gene ID" value="BRADI_2g11090v3"/>
</dbReference>
<accession>I1HEP0</accession>
<dbReference type="GO" id="GO:0032511">
    <property type="term" value="P:late endosome to vacuole transport via multivesicular body sorting pathway"/>
    <property type="evidence" value="ECO:0000318"/>
    <property type="project" value="GO_Central"/>
</dbReference>
<evidence type="ECO:0000313" key="1">
    <source>
        <dbReference type="EMBL" id="KQK03995.1"/>
    </source>
</evidence>
<dbReference type="RefSeq" id="XP_003565679.1">
    <property type="nucleotide sequence ID" value="XM_003565631.4"/>
</dbReference>
<proteinExistence type="predicted"/>
<dbReference type="OrthoDB" id="10250120at2759"/>
<dbReference type="Pfam" id="PF03357">
    <property type="entry name" value="Snf7"/>
    <property type="match status" value="1"/>
</dbReference>
<reference evidence="1 2" key="1">
    <citation type="journal article" date="2010" name="Nature">
        <title>Genome sequencing and analysis of the model grass Brachypodium distachyon.</title>
        <authorList>
            <consortium name="International Brachypodium Initiative"/>
        </authorList>
    </citation>
    <scope>NUCLEOTIDE SEQUENCE [LARGE SCALE GENOMIC DNA]</scope>
    <source>
        <strain evidence="1">Bd21</strain>
        <strain evidence="2">cv. Bd21</strain>
    </source>
</reference>
<dbReference type="GO" id="GO:0006900">
    <property type="term" value="P:vesicle budding from membrane"/>
    <property type="evidence" value="ECO:0000318"/>
    <property type="project" value="GO_Central"/>
</dbReference>
<reference evidence="1" key="2">
    <citation type="submission" date="2017-06" db="EMBL/GenBank/DDBJ databases">
        <title>WGS assembly of Brachypodium distachyon.</title>
        <authorList>
            <consortium name="The International Brachypodium Initiative"/>
            <person name="Lucas S."/>
            <person name="Harmon-Smith M."/>
            <person name="Lail K."/>
            <person name="Tice H."/>
            <person name="Grimwood J."/>
            <person name="Bruce D."/>
            <person name="Barry K."/>
            <person name="Shu S."/>
            <person name="Lindquist E."/>
            <person name="Wang M."/>
            <person name="Pitluck S."/>
            <person name="Vogel J.P."/>
            <person name="Garvin D.F."/>
            <person name="Mockler T.C."/>
            <person name="Schmutz J."/>
            <person name="Rokhsar D."/>
            <person name="Bevan M.W."/>
        </authorList>
    </citation>
    <scope>NUCLEOTIDE SEQUENCE</scope>
    <source>
        <strain evidence="1">Bd21</strain>
    </source>
</reference>
<dbReference type="Gramene" id="KQK03995">
    <property type="protein sequence ID" value="KQK03995"/>
    <property type="gene ID" value="BRADI_2g11090v3"/>
</dbReference>
<evidence type="ECO:0000313" key="3">
    <source>
        <dbReference type="Proteomes" id="UP000008810"/>
    </source>
</evidence>
<protein>
    <recommendedName>
        <fullName evidence="4">Charged multivesicular body protein 7</fullName>
    </recommendedName>
</protein>
<dbReference type="InterPro" id="IPR005024">
    <property type="entry name" value="Snf7_fam"/>
</dbReference>
<evidence type="ECO:0008006" key="4">
    <source>
        <dbReference type="Google" id="ProtNLM"/>
    </source>
</evidence>
<keyword evidence="3" id="KW-1185">Reference proteome</keyword>
<dbReference type="STRING" id="15368.I1HEP0"/>
<dbReference type="AlphaFoldDB" id="I1HEP0"/>
<name>I1HEP0_BRADI</name>
<dbReference type="PANTHER" id="PTHR22761">
    <property type="entry name" value="CHARGED MULTIVESICULAR BODY PROTEIN"/>
    <property type="match status" value="1"/>
</dbReference>
<dbReference type="GO" id="GO:0000815">
    <property type="term" value="C:ESCRT III complex"/>
    <property type="evidence" value="ECO:0000318"/>
    <property type="project" value="GO_Central"/>
</dbReference>
<gene>
    <name evidence="2" type="primary">LOC100844059</name>
    <name evidence="1" type="ORF">BRADI_2g11090v3</name>
</gene>
<dbReference type="GO" id="GO:0005771">
    <property type="term" value="C:multivesicular body"/>
    <property type="evidence" value="ECO:0000318"/>
    <property type="project" value="GO_Central"/>
</dbReference>
<dbReference type="HOGENOM" id="CLU_053950_0_0_1"/>
<dbReference type="Proteomes" id="UP000008810">
    <property type="component" value="Chromosome 2"/>
</dbReference>
<sequence length="423" mass="47719">MATGEGEGDGVEGWEAVVRAEVGAGWWDDPDGADFRARFKAFTGQRRDWPEPKLLFWKDLLLRVARRLRLCSAPAHLVMSIWFARPGGITPLCLPQVLEEMRADGEILLKYELIDPTKGGLHQLIRRVSQMAVISRRAVVQEDILVFKSLVEERAAEIVRQLNSSHWTSTCVATITKFNSFFHIREDAHAALCYLTQCGKAQYLVVRKEEPVEGVKFSLVATQVPAASKLDCDTLHLIWAEEKLQQQLDVLDRRWEISRRRALISFKAGDKQAAYRYVRQSKLFSESRNRCIPLLERVEEVISLIASAESTKQVYEAIQVGIKAMNDHSVSIEDVNIHLKEVDDLVAAQREIDAALESVPTHSLDGEEDIEEEFRNLEAELQDKIPHVHVEEPEPISHANADSPDKAIESLSNCLSNIKLGAI</sequence>
<dbReference type="EMBL" id="CM000881">
    <property type="protein sequence ID" value="KQK03995.1"/>
    <property type="molecule type" value="Genomic_DNA"/>
</dbReference>